<dbReference type="EMBL" id="MT653146">
    <property type="protein sequence ID" value="QNI21432.1"/>
    <property type="molecule type" value="Genomic_DNA"/>
</dbReference>
<accession>A0A7G8AMT0</accession>
<sequence length="173" mass="20427">MPKYKDIDYELANHYFYYDETSPSFLRWKVSRGKIKAGDSAGGKDNKGYYIVKLNNVSYKVHRVIFCIMNGGINSELMIDHIDRNPANNNIWNLREGDYSLNNNNKRDSNPENRITFYNNEWVNLPANVYKRDINGRDYYRAQYDNPSNNKRESKGSYDLQTVLDWLLDKSQE</sequence>
<dbReference type="InterPro" id="IPR044925">
    <property type="entry name" value="His-Me_finger_sf"/>
</dbReference>
<dbReference type="Pfam" id="PF13392">
    <property type="entry name" value="HNH_3"/>
    <property type="match status" value="1"/>
</dbReference>
<protein>
    <submittedName>
        <fullName evidence="2">HNH nuclease</fullName>
    </submittedName>
</protein>
<dbReference type="Gene3D" id="3.90.75.20">
    <property type="match status" value="1"/>
</dbReference>
<feature type="domain" description="HNH nuclease" evidence="1">
    <location>
        <begin position="59"/>
        <end position="96"/>
    </location>
</feature>
<evidence type="ECO:0000313" key="2">
    <source>
        <dbReference type="EMBL" id="QNI21432.1"/>
    </source>
</evidence>
<reference evidence="2 3" key="1">
    <citation type="submission" date="2020-06" db="EMBL/GenBank/DDBJ databases">
        <title>Comprehensive evaluation of the safety and efficacy of BAFASAL(R) bacteriophage preparation for the reduction of Salmonella in food chain.</title>
        <authorList>
            <person name="Wojcik E.A."/>
            <person name="Stanczyk M."/>
            <person name="Wojtasik A."/>
            <person name="Kowalska J.D."/>
            <person name="Nowakowska M."/>
            <person name="Lukasiak M."/>
            <person name="Bartnicka M."/>
            <person name="Kazimierczak J."/>
            <person name="Dastych J."/>
        </authorList>
    </citation>
    <scope>NUCLEOTIDE SEQUENCE [LARGE SCALE GENOMIC DNA]</scope>
</reference>
<evidence type="ECO:0000259" key="1">
    <source>
        <dbReference type="Pfam" id="PF13392"/>
    </source>
</evidence>
<proteinExistence type="predicted"/>
<keyword evidence="3" id="KW-1185">Reference proteome</keyword>
<organism evidence="2 3">
    <name type="scientific">Salmonella phage 8sent1748</name>
    <dbReference type="NCBI Taxonomy" id="2762671"/>
    <lineage>
        <taxon>Viruses</taxon>
        <taxon>Duplodnaviria</taxon>
        <taxon>Heunggongvirae</taxon>
        <taxon>Uroviricota</taxon>
        <taxon>Caudoviricetes</taxon>
        <taxon>Demerecviridae</taxon>
        <taxon>Markadamsvirinae</taxon>
        <taxon>Tequintavirus</taxon>
        <taxon>Tequintavirus tv8sent1748</taxon>
    </lineage>
</organism>
<dbReference type="Proteomes" id="UP000515926">
    <property type="component" value="Segment"/>
</dbReference>
<dbReference type="InterPro" id="IPR003615">
    <property type="entry name" value="HNH_nuc"/>
</dbReference>
<evidence type="ECO:0000313" key="3">
    <source>
        <dbReference type="Proteomes" id="UP000515926"/>
    </source>
</evidence>
<name>A0A7G8AMT0_9CAUD</name>
<dbReference type="SUPFAM" id="SSF54060">
    <property type="entry name" value="His-Me finger endonucleases"/>
    <property type="match status" value="1"/>
</dbReference>